<keyword evidence="2" id="KW-1185">Reference proteome</keyword>
<evidence type="ECO:0000313" key="2">
    <source>
        <dbReference type="Proteomes" id="UP001178507"/>
    </source>
</evidence>
<feature type="non-terminal residue" evidence="1">
    <location>
        <position position="108"/>
    </location>
</feature>
<dbReference type="Proteomes" id="UP001178507">
    <property type="component" value="Unassembled WGS sequence"/>
</dbReference>
<organism evidence="1 2">
    <name type="scientific">Effrenium voratum</name>
    <dbReference type="NCBI Taxonomy" id="2562239"/>
    <lineage>
        <taxon>Eukaryota</taxon>
        <taxon>Sar</taxon>
        <taxon>Alveolata</taxon>
        <taxon>Dinophyceae</taxon>
        <taxon>Suessiales</taxon>
        <taxon>Symbiodiniaceae</taxon>
        <taxon>Effrenium</taxon>
    </lineage>
</organism>
<gene>
    <name evidence="1" type="ORF">EVOR1521_LOCUS1347</name>
</gene>
<accession>A0AA36HM41</accession>
<evidence type="ECO:0000313" key="1">
    <source>
        <dbReference type="EMBL" id="CAJ1370884.1"/>
    </source>
</evidence>
<reference evidence="1" key="1">
    <citation type="submission" date="2023-08" db="EMBL/GenBank/DDBJ databases">
        <authorList>
            <person name="Chen Y."/>
            <person name="Shah S."/>
            <person name="Dougan E. K."/>
            <person name="Thang M."/>
            <person name="Chan C."/>
        </authorList>
    </citation>
    <scope>NUCLEOTIDE SEQUENCE</scope>
</reference>
<dbReference type="EMBL" id="CAUJNA010000041">
    <property type="protein sequence ID" value="CAJ1370884.1"/>
    <property type="molecule type" value="Genomic_DNA"/>
</dbReference>
<sequence>LSANELEKLLDEVVTKCGRTQNKQKALHRALSARLVAEQSYTDAAFNYCYSISNALLTGDYIKDSLEIRGVPLPEGRGARGATSLRFFMEICASIRRFMLADVMGVLR</sequence>
<name>A0AA36HM41_9DINO</name>
<dbReference type="AlphaFoldDB" id="A0AA36HM41"/>
<comment type="caution">
    <text evidence="1">The sequence shown here is derived from an EMBL/GenBank/DDBJ whole genome shotgun (WGS) entry which is preliminary data.</text>
</comment>
<protein>
    <submittedName>
        <fullName evidence="1">Uncharacterized protein</fullName>
    </submittedName>
</protein>
<proteinExistence type="predicted"/>
<feature type="non-terminal residue" evidence="1">
    <location>
        <position position="1"/>
    </location>
</feature>